<name>I5C7D3_9BACT</name>
<dbReference type="EMBL" id="AJYA01000013">
    <property type="protein sequence ID" value="EIM77735.1"/>
    <property type="molecule type" value="Genomic_DNA"/>
</dbReference>
<dbReference type="Proteomes" id="UP000005551">
    <property type="component" value="Unassembled WGS sequence"/>
</dbReference>
<accession>I5C7D3</accession>
<proteinExistence type="predicted"/>
<evidence type="ECO:0000313" key="2">
    <source>
        <dbReference type="EMBL" id="EIM77735.1"/>
    </source>
</evidence>
<evidence type="ECO:0000256" key="1">
    <source>
        <dbReference type="SAM" id="Phobius"/>
    </source>
</evidence>
<keyword evidence="1" id="KW-1133">Transmembrane helix</keyword>
<dbReference type="AlphaFoldDB" id="I5C7D3"/>
<protein>
    <recommendedName>
        <fullName evidence="4">DUF3592 domain-containing protein</fullName>
    </recommendedName>
</protein>
<comment type="caution">
    <text evidence="2">The sequence shown here is derived from an EMBL/GenBank/DDBJ whole genome shotgun (WGS) entry which is preliminary data.</text>
</comment>
<evidence type="ECO:0000313" key="3">
    <source>
        <dbReference type="Proteomes" id="UP000005551"/>
    </source>
</evidence>
<dbReference type="STRING" id="1189621.A3SI_06159"/>
<keyword evidence="1" id="KW-0472">Membrane</keyword>
<sequence length="180" mass="20751">MHPATRQNLIATILVFAGFAAAIYGLVLAQQSLYKRSLLQSGIPVKGEIIALEEVEVRTFSSAGTLHFQVPTVRFQHHSGEWIAFRSTAQFQAERFHHRVGDRVEVRYLPNKSHERLVLAYDVVLAGIYGDYYTSAPIRNNRHWGFFGFAIFSFWLALLQFRPKKVYPYFPRHRIKQAAQ</sequence>
<keyword evidence="3" id="KW-1185">Reference proteome</keyword>
<keyword evidence="1" id="KW-0812">Transmembrane</keyword>
<evidence type="ECO:0008006" key="4">
    <source>
        <dbReference type="Google" id="ProtNLM"/>
    </source>
</evidence>
<gene>
    <name evidence="2" type="ORF">A3SI_06159</name>
</gene>
<feature type="transmembrane region" description="Helical" evidence="1">
    <location>
        <begin position="144"/>
        <end position="161"/>
    </location>
</feature>
<organism evidence="2 3">
    <name type="scientific">Nitritalea halalkaliphila LW7</name>
    <dbReference type="NCBI Taxonomy" id="1189621"/>
    <lineage>
        <taxon>Bacteria</taxon>
        <taxon>Pseudomonadati</taxon>
        <taxon>Bacteroidota</taxon>
        <taxon>Cytophagia</taxon>
        <taxon>Cytophagales</taxon>
        <taxon>Cyclobacteriaceae</taxon>
        <taxon>Nitritalea</taxon>
    </lineage>
</organism>
<reference evidence="2 3" key="1">
    <citation type="submission" date="2012-05" db="EMBL/GenBank/DDBJ databases">
        <title>Genome sequence of Nitritalea halalkaliphila LW7.</title>
        <authorList>
            <person name="Jangir P.K."/>
            <person name="Singh A."/>
            <person name="Shivaji S."/>
            <person name="Sharma R."/>
        </authorList>
    </citation>
    <scope>NUCLEOTIDE SEQUENCE [LARGE SCALE GENOMIC DNA]</scope>
    <source>
        <strain evidence="2 3">LW7</strain>
    </source>
</reference>
<dbReference type="RefSeq" id="WP_009054049.1">
    <property type="nucleotide sequence ID" value="NZ_AJYA01000013.1"/>
</dbReference>